<dbReference type="KEGG" id="sliu:111348557"/>
<accession>A0A9J7DRQ8</accession>
<protein>
    <submittedName>
        <fullName evidence="4">Uncharacterized protein LOC111348557</fullName>
    </submittedName>
</protein>
<reference evidence="4" key="1">
    <citation type="submission" date="2025-08" db="UniProtKB">
        <authorList>
            <consortium name="RefSeq"/>
        </authorList>
    </citation>
    <scope>IDENTIFICATION</scope>
    <source>
        <strain evidence="4">Ishihara</strain>
        <tissue evidence="4">Whole body</tissue>
    </source>
</reference>
<dbReference type="GeneID" id="111348557"/>
<feature type="chain" id="PRO_5039938564" evidence="2">
    <location>
        <begin position="18"/>
        <end position="141"/>
    </location>
</feature>
<gene>
    <name evidence="4" type="primary">LOC111348557</name>
</gene>
<proteinExistence type="predicted"/>
<dbReference type="Proteomes" id="UP000301870">
    <property type="component" value="Chromosome 7"/>
</dbReference>
<dbReference type="OrthoDB" id="10455246at2759"/>
<name>A0A9J7DRQ8_SPOLT</name>
<keyword evidence="2" id="KW-0732">Signal</keyword>
<evidence type="ECO:0000313" key="3">
    <source>
        <dbReference type="Proteomes" id="UP000301870"/>
    </source>
</evidence>
<feature type="region of interest" description="Disordered" evidence="1">
    <location>
        <begin position="59"/>
        <end position="85"/>
    </location>
</feature>
<dbReference type="AlphaFoldDB" id="A0A9J7DRQ8"/>
<evidence type="ECO:0000313" key="4">
    <source>
        <dbReference type="RefSeq" id="XP_022814982.1"/>
    </source>
</evidence>
<feature type="compositionally biased region" description="Polar residues" evidence="1">
    <location>
        <begin position="62"/>
        <end position="74"/>
    </location>
</feature>
<dbReference type="RefSeq" id="XP_022814982.1">
    <property type="nucleotide sequence ID" value="XM_022959214.1"/>
</dbReference>
<feature type="signal peptide" evidence="2">
    <location>
        <begin position="1"/>
        <end position="17"/>
    </location>
</feature>
<evidence type="ECO:0000256" key="1">
    <source>
        <dbReference type="SAM" id="MobiDB-lite"/>
    </source>
</evidence>
<sequence length="141" mass="15344">MAKVLVFMLLTAATAMAYRVGRSPGGPGWQSSYDGLPYTGIERSYGNNWGGPGLIRSVRNGGRSSSTVGSNVRTRNGYGHKRSPTYGWSQNGYNSNNAYSGSFARSNPELRNSDSTVIDSIDSLAWDGSGFYSNYWQSMGW</sequence>
<keyword evidence="3" id="KW-1185">Reference proteome</keyword>
<organism evidence="3 4">
    <name type="scientific">Spodoptera litura</name>
    <name type="common">Asian cotton leafworm</name>
    <dbReference type="NCBI Taxonomy" id="69820"/>
    <lineage>
        <taxon>Eukaryota</taxon>
        <taxon>Metazoa</taxon>
        <taxon>Ecdysozoa</taxon>
        <taxon>Arthropoda</taxon>
        <taxon>Hexapoda</taxon>
        <taxon>Insecta</taxon>
        <taxon>Pterygota</taxon>
        <taxon>Neoptera</taxon>
        <taxon>Endopterygota</taxon>
        <taxon>Lepidoptera</taxon>
        <taxon>Glossata</taxon>
        <taxon>Ditrysia</taxon>
        <taxon>Noctuoidea</taxon>
        <taxon>Noctuidae</taxon>
        <taxon>Amphipyrinae</taxon>
        <taxon>Spodoptera</taxon>
    </lineage>
</organism>
<evidence type="ECO:0000256" key="2">
    <source>
        <dbReference type="SAM" id="SignalP"/>
    </source>
</evidence>